<dbReference type="PANTHER" id="PTHR30390">
    <property type="entry name" value="SEDOHEPTULOSE 7-PHOSPHATE ISOMERASE / DNAA INITIATOR-ASSOCIATING FACTOR FOR REPLICATION INITIATION"/>
    <property type="match status" value="1"/>
</dbReference>
<evidence type="ECO:0000313" key="2">
    <source>
        <dbReference type="EMBL" id="KPV42666.1"/>
    </source>
</evidence>
<dbReference type="PANTHER" id="PTHR30390:SF6">
    <property type="entry name" value="DNAA INITIATOR-ASSOCIATING PROTEIN DIAA"/>
    <property type="match status" value="1"/>
</dbReference>
<gene>
    <name evidence="3" type="ORF">AOG54_00745</name>
    <name evidence="2" type="ORF">SE19_09175</name>
</gene>
<organism evidence="3 4">
    <name type="scientific">Acidiplasma aeolicum</name>
    <dbReference type="NCBI Taxonomy" id="507754"/>
    <lineage>
        <taxon>Archaea</taxon>
        <taxon>Methanobacteriati</taxon>
        <taxon>Thermoplasmatota</taxon>
        <taxon>Thermoplasmata</taxon>
        <taxon>Thermoplasmatales</taxon>
        <taxon>Ferroplasmaceae</taxon>
        <taxon>Acidiplasma</taxon>
    </lineage>
</organism>
<dbReference type="PROSITE" id="PS51464">
    <property type="entry name" value="SIS"/>
    <property type="match status" value="1"/>
</dbReference>
<comment type="caution">
    <text evidence="3">The sequence shown here is derived from an EMBL/GenBank/DDBJ whole genome shotgun (WGS) entry which is preliminary data.</text>
</comment>
<evidence type="ECO:0000313" key="4">
    <source>
        <dbReference type="Proteomes" id="UP000050320"/>
    </source>
</evidence>
<dbReference type="CDD" id="cd05006">
    <property type="entry name" value="SIS_GmhA"/>
    <property type="match status" value="1"/>
</dbReference>
<dbReference type="Proteomes" id="UP000050515">
    <property type="component" value="Unassembled WGS sequence"/>
</dbReference>
<evidence type="ECO:0000313" key="3">
    <source>
        <dbReference type="EMBL" id="KQB34788.1"/>
    </source>
</evidence>
<dbReference type="AlphaFoldDB" id="A0A0N8VKV6"/>
<feature type="domain" description="SIS" evidence="1">
    <location>
        <begin position="29"/>
        <end position="182"/>
    </location>
</feature>
<dbReference type="InterPro" id="IPR001347">
    <property type="entry name" value="SIS_dom"/>
</dbReference>
<dbReference type="Proteomes" id="UP000050320">
    <property type="component" value="Unassembled WGS sequence"/>
</dbReference>
<dbReference type="InterPro" id="IPR050099">
    <property type="entry name" value="SIS_GmhA/DiaA_subfam"/>
</dbReference>
<evidence type="ECO:0000259" key="1">
    <source>
        <dbReference type="PROSITE" id="PS51464"/>
    </source>
</evidence>
<reference evidence="3 4" key="2">
    <citation type="submission" date="2015-09" db="EMBL/GenBank/DDBJ databases">
        <title>Heavy metals and arsenic resistance mechanisms in polyextremophilic archaea of the family Ferroplasmaceae.</title>
        <authorList>
            <person name="Bulaev A.G."/>
            <person name="Kanygina A.V."/>
        </authorList>
    </citation>
    <scope>NUCLEOTIDE SEQUENCE [LARGE SCALE GENOMIC DNA]</scope>
    <source>
        <strain evidence="3 4">VT</strain>
    </source>
</reference>
<evidence type="ECO:0000313" key="5">
    <source>
        <dbReference type="Proteomes" id="UP000050515"/>
    </source>
</evidence>
<dbReference type="InterPro" id="IPR035461">
    <property type="entry name" value="GmhA/DiaA"/>
</dbReference>
<keyword evidence="4" id="KW-1185">Reference proteome</keyword>
<dbReference type="GO" id="GO:0016853">
    <property type="term" value="F:isomerase activity"/>
    <property type="evidence" value="ECO:0007669"/>
    <property type="project" value="UniProtKB-KW"/>
</dbReference>
<dbReference type="RefSeq" id="WP_054964570.1">
    <property type="nucleotide sequence ID" value="NZ_JBBYJF010000008.1"/>
</dbReference>
<dbReference type="SUPFAM" id="SSF53697">
    <property type="entry name" value="SIS domain"/>
    <property type="match status" value="1"/>
</dbReference>
<name>A0A0N8VKV6_9ARCH</name>
<dbReference type="GO" id="GO:1901135">
    <property type="term" value="P:carbohydrate derivative metabolic process"/>
    <property type="evidence" value="ECO:0007669"/>
    <property type="project" value="InterPro"/>
</dbReference>
<dbReference type="OrthoDB" id="64625at2157"/>
<sequence>MDFKDYIEEGVIARQAIDEFQIMRIAQKIIESFDNGGKLIVFGNGGSAADSQHFVAELTGHFLKERKPLPAIALTTNTSSLTAIANDYDYNSVFSRQVLALSGKNDTVIGISTSGNSRNVLEGINAANTLGAYTVGMTGISGGKLKDICREVFIAKSNKTSIIQEIHITAIHMICAVIDDHY</sequence>
<dbReference type="PATRIC" id="fig|507754.4.peg.1398"/>
<dbReference type="GO" id="GO:0097367">
    <property type="term" value="F:carbohydrate derivative binding"/>
    <property type="evidence" value="ECO:0007669"/>
    <property type="project" value="InterPro"/>
</dbReference>
<dbReference type="InterPro" id="IPR046348">
    <property type="entry name" value="SIS_dom_sf"/>
</dbReference>
<protein>
    <submittedName>
        <fullName evidence="3">Phosphoheptose isomerase</fullName>
    </submittedName>
</protein>
<dbReference type="Gene3D" id="3.40.50.10490">
    <property type="entry name" value="Glucose-6-phosphate isomerase like protein, domain 1"/>
    <property type="match status" value="1"/>
</dbReference>
<keyword evidence="3" id="KW-0413">Isomerase</keyword>
<proteinExistence type="predicted"/>
<accession>A0A0N8VKV6</accession>
<reference evidence="2 5" key="1">
    <citation type="submission" date="2015-09" db="EMBL/GenBank/DDBJ databases">
        <title>Draft genome sequence of Acidiplasma aeolicum DSM 18409.</title>
        <authorList>
            <person name="Hemp J."/>
        </authorList>
    </citation>
    <scope>NUCLEOTIDE SEQUENCE [LARGE SCALE GENOMIC DNA]</scope>
    <source>
        <strain evidence="2 5">V</strain>
    </source>
</reference>
<dbReference type="EMBL" id="LJCQ01000466">
    <property type="protein sequence ID" value="KPV42666.1"/>
    <property type="molecule type" value="Genomic_DNA"/>
</dbReference>
<dbReference type="EMBL" id="LKBG01000220">
    <property type="protein sequence ID" value="KQB34788.1"/>
    <property type="molecule type" value="Genomic_DNA"/>
</dbReference>
<dbReference type="Pfam" id="PF13580">
    <property type="entry name" value="SIS_2"/>
    <property type="match status" value="1"/>
</dbReference>